<gene>
    <name evidence="4" type="ORF">LODBEIA_P29770</name>
</gene>
<dbReference type="RefSeq" id="XP_066829915.1">
    <property type="nucleotide sequence ID" value="XM_066973035.1"/>
</dbReference>
<evidence type="ECO:0008006" key="6">
    <source>
        <dbReference type="Google" id="ProtNLM"/>
    </source>
</evidence>
<dbReference type="PANTHER" id="PTHR24320:SF282">
    <property type="entry name" value="WW DOMAIN-CONTAINING OXIDOREDUCTASE"/>
    <property type="match status" value="1"/>
</dbReference>
<dbReference type="Pfam" id="PF00106">
    <property type="entry name" value="adh_short"/>
    <property type="match status" value="1"/>
</dbReference>
<evidence type="ECO:0000313" key="5">
    <source>
        <dbReference type="Proteomes" id="UP001497383"/>
    </source>
</evidence>
<evidence type="ECO:0000256" key="1">
    <source>
        <dbReference type="ARBA" id="ARBA00006484"/>
    </source>
</evidence>
<evidence type="ECO:0000256" key="2">
    <source>
        <dbReference type="ARBA" id="ARBA00022857"/>
    </source>
</evidence>
<dbReference type="EMBL" id="OZ022407">
    <property type="protein sequence ID" value="CAK9438753.1"/>
    <property type="molecule type" value="Genomic_DNA"/>
</dbReference>
<organism evidence="4 5">
    <name type="scientific">Lodderomyces beijingensis</name>
    <dbReference type="NCBI Taxonomy" id="1775926"/>
    <lineage>
        <taxon>Eukaryota</taxon>
        <taxon>Fungi</taxon>
        <taxon>Dikarya</taxon>
        <taxon>Ascomycota</taxon>
        <taxon>Saccharomycotina</taxon>
        <taxon>Pichiomycetes</taxon>
        <taxon>Debaryomycetaceae</taxon>
        <taxon>Candida/Lodderomyces clade</taxon>
        <taxon>Lodderomyces</taxon>
    </lineage>
</organism>
<sequence length="332" mass="37502">MPDKSKFFDPASAPYYDPVVDRKVALITGGNTGIGWYTVLHLYLHGYIVYLAGRTESKVLQAFEDIKKEAETRINKTGEKHPLGQLHYIRIDLLDLSTVPKAVEQFLSQEKKLDVLINNAGIMGVPHEITKDGYELQYQVNFVAHFLLTLQLIPTLLKDAETSKEPPRIVVLSSIGHNFSYKHFKPEQHKLNTFPNAVFTWVRYGIAKTAEIQFVKELSIKYPQILSIAVHPGIILGTELYNHWRQIPVIKYPANAFFSLSDKCIGVSNEEGSLASLRAAMDPSLTPEKDNGEYIATGGVVDKPSKVAANRKYAEETWNWNIEELKKRGFEV</sequence>
<dbReference type="GeneID" id="92208173"/>
<dbReference type="PRINTS" id="PR00081">
    <property type="entry name" value="GDHRDH"/>
</dbReference>
<comment type="similarity">
    <text evidence="1">Belongs to the short-chain dehydrogenases/reductases (SDR) family.</text>
</comment>
<keyword evidence="5" id="KW-1185">Reference proteome</keyword>
<dbReference type="InterPro" id="IPR036291">
    <property type="entry name" value="NAD(P)-bd_dom_sf"/>
</dbReference>
<accession>A0ABP0ZKS7</accession>
<name>A0ABP0ZKS7_9ASCO</name>
<dbReference type="PANTHER" id="PTHR24320">
    <property type="entry name" value="RETINOL DEHYDROGENASE"/>
    <property type="match status" value="1"/>
</dbReference>
<protein>
    <recommendedName>
        <fullName evidence="6">NAD(P)-binding protein</fullName>
    </recommendedName>
</protein>
<dbReference type="Gene3D" id="3.40.50.720">
    <property type="entry name" value="NAD(P)-binding Rossmann-like Domain"/>
    <property type="match status" value="1"/>
</dbReference>
<evidence type="ECO:0000313" key="4">
    <source>
        <dbReference type="EMBL" id="CAK9438753.1"/>
    </source>
</evidence>
<evidence type="ECO:0000256" key="3">
    <source>
        <dbReference type="ARBA" id="ARBA00023002"/>
    </source>
</evidence>
<keyword evidence="3" id="KW-0560">Oxidoreductase</keyword>
<dbReference type="InterPro" id="IPR002347">
    <property type="entry name" value="SDR_fam"/>
</dbReference>
<keyword evidence="2" id="KW-0521">NADP</keyword>
<dbReference type="SUPFAM" id="SSF51735">
    <property type="entry name" value="NAD(P)-binding Rossmann-fold domains"/>
    <property type="match status" value="1"/>
</dbReference>
<proteinExistence type="inferred from homology"/>
<reference evidence="4 5" key="1">
    <citation type="submission" date="2024-03" db="EMBL/GenBank/DDBJ databases">
        <authorList>
            <person name="Brejova B."/>
        </authorList>
    </citation>
    <scope>NUCLEOTIDE SEQUENCE [LARGE SCALE GENOMIC DNA]</scope>
    <source>
        <strain evidence="4 5">CBS 14171</strain>
    </source>
</reference>
<dbReference type="Proteomes" id="UP001497383">
    <property type="component" value="Chromosome 3"/>
</dbReference>